<dbReference type="AlphaFoldDB" id="A0A4R3VF98"/>
<reference evidence="4 5" key="1">
    <citation type="submission" date="2019-03" db="EMBL/GenBank/DDBJ databases">
        <title>Genomic Encyclopedia of Type Strains, Phase IV (KMG-IV): sequencing the most valuable type-strain genomes for metagenomic binning, comparative biology and taxonomic classification.</title>
        <authorList>
            <person name="Goeker M."/>
        </authorList>
    </citation>
    <scope>NUCLEOTIDE SEQUENCE [LARGE SCALE GENOMIC DNA]</scope>
    <source>
        <strain evidence="4 5">DSM 100048</strain>
    </source>
</reference>
<name>A0A4R3VF98_9BURK</name>
<keyword evidence="3" id="KW-0472">Membrane</keyword>
<proteinExistence type="predicted"/>
<dbReference type="PANTHER" id="PTHR30332:SF24">
    <property type="entry name" value="SECRETIN GSPD-RELATED"/>
    <property type="match status" value="1"/>
</dbReference>
<protein>
    <submittedName>
        <fullName evidence="4">Type IVB pilus formation R64 PilN family outer membrane protein</fullName>
    </submittedName>
</protein>
<gene>
    <name evidence="4" type="ORF">EV686_102187</name>
</gene>
<organism evidence="4 5">
    <name type="scientific">Paracandidimonas soli</name>
    <dbReference type="NCBI Taxonomy" id="1917182"/>
    <lineage>
        <taxon>Bacteria</taxon>
        <taxon>Pseudomonadati</taxon>
        <taxon>Pseudomonadota</taxon>
        <taxon>Betaproteobacteria</taxon>
        <taxon>Burkholderiales</taxon>
        <taxon>Alcaligenaceae</taxon>
        <taxon>Paracandidimonas</taxon>
    </lineage>
</organism>
<comment type="subcellular location">
    <subcellularLocation>
        <location evidence="1">Membrane</location>
    </subcellularLocation>
</comment>
<evidence type="ECO:0000313" key="4">
    <source>
        <dbReference type="EMBL" id="TCV01475.1"/>
    </source>
</evidence>
<accession>A0A4R3VF98</accession>
<evidence type="ECO:0000256" key="3">
    <source>
        <dbReference type="ARBA" id="ARBA00023136"/>
    </source>
</evidence>
<keyword evidence="2" id="KW-0732">Signal</keyword>
<keyword evidence="5" id="KW-1185">Reference proteome</keyword>
<dbReference type="InterPro" id="IPR050810">
    <property type="entry name" value="Bact_Secretion_Sys_Channel"/>
</dbReference>
<dbReference type="PROSITE" id="PS51257">
    <property type="entry name" value="PROKAR_LIPOPROTEIN"/>
    <property type="match status" value="1"/>
</dbReference>
<dbReference type="GO" id="GO:0016020">
    <property type="term" value="C:membrane"/>
    <property type="evidence" value="ECO:0007669"/>
    <property type="project" value="UniProtKB-SubCell"/>
</dbReference>
<comment type="caution">
    <text evidence="4">The sequence shown here is derived from an EMBL/GenBank/DDBJ whole genome shotgun (WGS) entry which is preliminary data.</text>
</comment>
<sequence length="526" mass="56797">MKRFAHAFPVLLFLGGCALQERIQSLSQAREDASAHLDAAHEAFRPMAPDSAARRQARHIARPWLAGASQPLSRDVTLPLALRANVRTTMMFADGELSLDEIAERLTEVTGIPVRVRPEAMLPAGAFMSRVQGDILQPGAGEADRVWLSGESAPLARILDRICARLGVWWKYEDQQILFYRTETRVFDLHALTLAASTEASLGLGSTQNQEGFSSHSRTQLASGQHDMAAVLKARIEPFLSRAGSVVLDTGAGMSAVVSDTPAVLRAVADYLARENRRMLRRVRIVFEELTLALNDDAEAGIDWSVVFSSAALSGSLLYQGTDAIGAGSLALDAAKGPFSGSGAVLRALSSLGHVVRRNSVPLLTLNRRPVTHAVRTTFSYIDRVETTALSDGIGMALPSVSVSQREETVGTLITLVPDAQDDGQILLSIAYDNTVAQPLRSVTFGSQSNPLQLQQITIDGNGTVQQVALRPGQPLLIAGFDRSQEEHASRRLQPDLPLALGGQERVSVQRLKTVMLVTAELEEGY</sequence>
<evidence type="ECO:0000256" key="2">
    <source>
        <dbReference type="ARBA" id="ARBA00022729"/>
    </source>
</evidence>
<evidence type="ECO:0000313" key="5">
    <source>
        <dbReference type="Proteomes" id="UP000294692"/>
    </source>
</evidence>
<dbReference type="Proteomes" id="UP000294692">
    <property type="component" value="Unassembled WGS sequence"/>
</dbReference>
<dbReference type="RefSeq" id="WP_132474025.1">
    <property type="nucleotide sequence ID" value="NZ_JBHRVM010000001.1"/>
</dbReference>
<dbReference type="PANTHER" id="PTHR30332">
    <property type="entry name" value="PROBABLE GENERAL SECRETION PATHWAY PROTEIN D"/>
    <property type="match status" value="1"/>
</dbReference>
<dbReference type="EMBL" id="SMBX01000002">
    <property type="protein sequence ID" value="TCV01475.1"/>
    <property type="molecule type" value="Genomic_DNA"/>
</dbReference>
<evidence type="ECO:0000256" key="1">
    <source>
        <dbReference type="ARBA" id="ARBA00004370"/>
    </source>
</evidence>
<dbReference type="OrthoDB" id="8869029at2"/>